<feature type="transmembrane region" description="Helical" evidence="1">
    <location>
        <begin position="369"/>
        <end position="386"/>
    </location>
</feature>
<dbReference type="InterPro" id="IPR036927">
    <property type="entry name" value="Cyt_c_oxase-like_su1_sf"/>
</dbReference>
<feature type="transmembrane region" description="Helical" evidence="1">
    <location>
        <begin position="84"/>
        <end position="105"/>
    </location>
</feature>
<dbReference type="PROSITE" id="PS50855">
    <property type="entry name" value="COX1"/>
    <property type="match status" value="1"/>
</dbReference>
<organism evidence="3 4">
    <name type="scientific">Neokomagataea tanensis</name>
    <dbReference type="NCBI Taxonomy" id="661191"/>
    <lineage>
        <taxon>Bacteria</taxon>
        <taxon>Pseudomonadati</taxon>
        <taxon>Pseudomonadota</taxon>
        <taxon>Alphaproteobacteria</taxon>
        <taxon>Acetobacterales</taxon>
        <taxon>Acetobacteraceae</taxon>
        <taxon>Neokomagataea</taxon>
    </lineage>
</organism>
<keyword evidence="1" id="KW-0472">Membrane</keyword>
<keyword evidence="1" id="KW-1133">Transmembrane helix</keyword>
<dbReference type="KEGG" id="ntn:D5366_07890"/>
<name>A0A4Y6V9H6_9PROT</name>
<feature type="transmembrane region" description="Helical" evidence="1">
    <location>
        <begin position="223"/>
        <end position="239"/>
    </location>
</feature>
<evidence type="ECO:0000256" key="1">
    <source>
        <dbReference type="SAM" id="Phobius"/>
    </source>
</evidence>
<evidence type="ECO:0000313" key="4">
    <source>
        <dbReference type="Proteomes" id="UP000317214"/>
    </source>
</evidence>
<evidence type="ECO:0000259" key="2">
    <source>
        <dbReference type="PROSITE" id="PS50855"/>
    </source>
</evidence>
<dbReference type="Proteomes" id="UP000317214">
    <property type="component" value="Chromosome"/>
</dbReference>
<keyword evidence="4" id="KW-1185">Reference proteome</keyword>
<dbReference type="OrthoDB" id="7283437at2"/>
<dbReference type="GO" id="GO:0004129">
    <property type="term" value="F:cytochrome-c oxidase activity"/>
    <property type="evidence" value="ECO:0007669"/>
    <property type="project" value="InterPro"/>
</dbReference>
<feature type="transmembrane region" description="Helical" evidence="1">
    <location>
        <begin position="142"/>
        <end position="165"/>
    </location>
</feature>
<feature type="transmembrane region" description="Helical" evidence="1">
    <location>
        <begin position="197"/>
        <end position="214"/>
    </location>
</feature>
<accession>A0A4Y6V9H6</accession>
<reference evidence="3 4" key="1">
    <citation type="submission" date="2018-09" db="EMBL/GenBank/DDBJ databases">
        <title>The complete genome sequence of Neokomagataea tanensis NBRC 106556(T).</title>
        <authorList>
            <person name="Chua K.-O."/>
            <person name="See-Too W.-S."/>
            <person name="Hong K.-W."/>
            <person name="Yin W.-F."/>
            <person name="Chan K.-G."/>
        </authorList>
    </citation>
    <scope>NUCLEOTIDE SEQUENCE [LARGE SCALE GENOMIC DNA]</scope>
    <source>
        <strain evidence="4">AH13 \ NBRC 106556</strain>
    </source>
</reference>
<sequence>MLFSALKSRPAFSVQKLGIAYLLLALFAGLLGGILALPGAGYAATPGIALCHGILMSFFVVVPAVLGGFGQFLLPKELGLESTLLPGASFLGFALLSSGVVFLPVLPLVSLLLWAAGSLCVAVDIIVTALEGRSVRFSALTPFVWSLLATACGIVVTSPVLAAMITHMGVSSLSADGGYAVELPVQALARVLQTPEVALMLVPALGLICCLFPASKGALTQRVAPHAFGVSAVAGPLFWTDSLFTPHSLLTLQMIAWGTQLLPAVVMLGALVSDLWAARRAVSDKAYWGIGALALMTAGWGPSLLIGAGSHPAVAFGSIMAVCGGFYAWLETTSGGRVPGWLCRSHALMTMLGALCSLVPSFAFWGEGIMGLSLLGFVAVGVILLGRAMRLQSLKRSGAAL</sequence>
<feature type="transmembrane region" description="Helical" evidence="1">
    <location>
        <begin position="254"/>
        <end position="277"/>
    </location>
</feature>
<feature type="transmembrane region" description="Helical" evidence="1">
    <location>
        <begin position="313"/>
        <end position="330"/>
    </location>
</feature>
<proteinExistence type="predicted"/>
<keyword evidence="1" id="KW-0812">Transmembrane</keyword>
<feature type="domain" description="Cytochrome oxidase subunit I profile" evidence="2">
    <location>
        <begin position="1"/>
        <end position="245"/>
    </location>
</feature>
<evidence type="ECO:0000313" key="3">
    <source>
        <dbReference type="EMBL" id="QDH25146.1"/>
    </source>
</evidence>
<dbReference type="SUPFAM" id="SSF81442">
    <property type="entry name" value="Cytochrome c oxidase subunit I-like"/>
    <property type="match status" value="1"/>
</dbReference>
<gene>
    <name evidence="3" type="ORF">D5366_07890</name>
</gene>
<feature type="transmembrane region" description="Helical" evidence="1">
    <location>
        <begin position="342"/>
        <end position="363"/>
    </location>
</feature>
<dbReference type="InterPro" id="IPR023616">
    <property type="entry name" value="Cyt_c_oxase-like_su1_dom"/>
</dbReference>
<dbReference type="Gene3D" id="1.20.210.10">
    <property type="entry name" value="Cytochrome c oxidase-like, subunit I domain"/>
    <property type="match status" value="1"/>
</dbReference>
<dbReference type="RefSeq" id="WP_141493000.1">
    <property type="nucleotide sequence ID" value="NZ_CP032485.1"/>
</dbReference>
<dbReference type="AlphaFoldDB" id="A0A4Y6V9H6"/>
<feature type="transmembrane region" description="Helical" evidence="1">
    <location>
        <begin position="111"/>
        <end position="130"/>
    </location>
</feature>
<feature type="transmembrane region" description="Helical" evidence="1">
    <location>
        <begin position="53"/>
        <end position="72"/>
    </location>
</feature>
<dbReference type="EMBL" id="CP032485">
    <property type="protein sequence ID" value="QDH25146.1"/>
    <property type="molecule type" value="Genomic_DNA"/>
</dbReference>
<feature type="transmembrane region" description="Helical" evidence="1">
    <location>
        <begin position="286"/>
        <end position="307"/>
    </location>
</feature>
<protein>
    <recommendedName>
        <fullName evidence="2">Cytochrome oxidase subunit I profile domain-containing protein</fullName>
    </recommendedName>
</protein>